<evidence type="ECO:0000313" key="1">
    <source>
        <dbReference type="EMBL" id="SBW11645.1"/>
    </source>
</evidence>
<dbReference type="EMBL" id="FLUO01000002">
    <property type="protein sequence ID" value="SBW11645.1"/>
    <property type="molecule type" value="Genomic_DNA"/>
</dbReference>
<organism evidence="1">
    <name type="scientific">uncultured Alphaproteobacteria bacterium</name>
    <dbReference type="NCBI Taxonomy" id="91750"/>
    <lineage>
        <taxon>Bacteria</taxon>
        <taxon>Pseudomonadati</taxon>
        <taxon>Pseudomonadota</taxon>
        <taxon>Alphaproteobacteria</taxon>
        <taxon>environmental samples</taxon>
    </lineage>
</organism>
<dbReference type="AlphaFoldDB" id="A0A212KJ97"/>
<accession>A0A212KJ97</accession>
<protein>
    <submittedName>
        <fullName evidence="1">Uncharacterized protein</fullName>
    </submittedName>
</protein>
<sequence length="44" mass="5223">MKDLFDKLLKLWMGIHVDLPGYGLDRAMVPVRVPVRSRPQRRDF</sequence>
<gene>
    <name evidence="1" type="ORF">KL86APRO_20259</name>
</gene>
<name>A0A212KJ97_9PROT</name>
<reference evidence="1" key="1">
    <citation type="submission" date="2016-04" db="EMBL/GenBank/DDBJ databases">
        <authorList>
            <person name="Evans L.H."/>
            <person name="Alamgir A."/>
            <person name="Owens N."/>
            <person name="Weber N.D."/>
            <person name="Virtaneva K."/>
            <person name="Barbian K."/>
            <person name="Babar A."/>
            <person name="Rosenke K."/>
        </authorList>
    </citation>
    <scope>NUCLEOTIDE SEQUENCE</scope>
    <source>
        <strain evidence="1">86</strain>
    </source>
</reference>
<proteinExistence type="predicted"/>